<dbReference type="AlphaFoldDB" id="A0A420W962"/>
<dbReference type="PANTHER" id="PTHR35024">
    <property type="entry name" value="HYPOTHETICAL CYTOSOLIC PROTEIN"/>
    <property type="match status" value="1"/>
</dbReference>
<comment type="caution">
    <text evidence="2">The sequence shown here is derived from an EMBL/GenBank/DDBJ whole genome shotgun (WGS) entry which is preliminary data.</text>
</comment>
<dbReference type="EMBL" id="RBIE01000001">
    <property type="protein sequence ID" value="RKQ63834.1"/>
    <property type="molecule type" value="Genomic_DNA"/>
</dbReference>
<accession>A0A420W962</accession>
<dbReference type="RefSeq" id="WP_121170069.1">
    <property type="nucleotide sequence ID" value="NZ_RBIE01000001.1"/>
</dbReference>
<comment type="similarity">
    <text evidence="1">Belongs to the bactofilin family.</text>
</comment>
<evidence type="ECO:0000313" key="2">
    <source>
        <dbReference type="EMBL" id="RKQ63834.1"/>
    </source>
</evidence>
<proteinExistence type="inferred from homology"/>
<protein>
    <submittedName>
        <fullName evidence="2">Cytoskeletal protein CcmA (Bactofilin family)</fullName>
    </submittedName>
</protein>
<sequence length="124" mass="13249">MIGKKDKVESGEIKSILSEELKVEGNIFATGKVRIDGQVFGDVSGDYIIFGESSKVKGNVEAKRVVLMGEIEGDIKAEELEVRSSAKIKGNLNVRALSVEKGASLDGTVKSGSFLEVQSSNQES</sequence>
<reference evidence="2 3" key="1">
    <citation type="submission" date="2018-10" db="EMBL/GenBank/DDBJ databases">
        <title>Genomic Encyclopedia of Type Strains, Phase IV (KMG-IV): sequencing the most valuable type-strain genomes for metagenomic binning, comparative biology and taxonomic classification.</title>
        <authorList>
            <person name="Goeker M."/>
        </authorList>
    </citation>
    <scope>NUCLEOTIDE SEQUENCE [LARGE SCALE GENOMIC DNA]</scope>
    <source>
        <strain evidence="2 3">DSM 15521</strain>
    </source>
</reference>
<evidence type="ECO:0000313" key="3">
    <source>
        <dbReference type="Proteomes" id="UP000280881"/>
    </source>
</evidence>
<name>A0A420W962_9BACT</name>
<keyword evidence="3" id="KW-1185">Reference proteome</keyword>
<dbReference type="OrthoDB" id="9802488at2"/>
<dbReference type="Proteomes" id="UP000280881">
    <property type="component" value="Unassembled WGS sequence"/>
</dbReference>
<organism evidence="2 3">
    <name type="scientific">Thermovibrio guaymasensis</name>
    <dbReference type="NCBI Taxonomy" id="240167"/>
    <lineage>
        <taxon>Bacteria</taxon>
        <taxon>Pseudomonadati</taxon>
        <taxon>Aquificota</taxon>
        <taxon>Aquificia</taxon>
        <taxon>Desulfurobacteriales</taxon>
        <taxon>Desulfurobacteriaceae</taxon>
        <taxon>Thermovibrio</taxon>
    </lineage>
</organism>
<dbReference type="PANTHER" id="PTHR35024:SF4">
    <property type="entry name" value="POLYMER-FORMING CYTOSKELETAL PROTEIN"/>
    <property type="match status" value="1"/>
</dbReference>
<gene>
    <name evidence="2" type="ORF">C7457_0718</name>
</gene>
<dbReference type="InterPro" id="IPR007607">
    <property type="entry name" value="BacA/B"/>
</dbReference>
<dbReference type="Pfam" id="PF04519">
    <property type="entry name" value="Bactofilin"/>
    <property type="match status" value="1"/>
</dbReference>
<evidence type="ECO:0000256" key="1">
    <source>
        <dbReference type="ARBA" id="ARBA00044755"/>
    </source>
</evidence>